<dbReference type="Gene3D" id="3.40.50.2000">
    <property type="entry name" value="Glycogen Phosphorylase B"/>
    <property type="match status" value="2"/>
</dbReference>
<name>A0ABU1YG86_ROSSA</name>
<dbReference type="PANTHER" id="PTHR46660">
    <property type="match status" value="1"/>
</dbReference>
<organism evidence="1 2">
    <name type="scientific">Roseateles saccharophilus</name>
    <name type="common">Pseudomonas saccharophila</name>
    <dbReference type="NCBI Taxonomy" id="304"/>
    <lineage>
        <taxon>Bacteria</taxon>
        <taxon>Pseudomonadati</taxon>
        <taxon>Pseudomonadota</taxon>
        <taxon>Betaproteobacteria</taxon>
        <taxon>Burkholderiales</taxon>
        <taxon>Sphaerotilaceae</taxon>
        <taxon>Roseateles</taxon>
    </lineage>
</organism>
<protein>
    <submittedName>
        <fullName evidence="1">Glycosyltransferase (TIGR04348 family)</fullName>
    </submittedName>
</protein>
<keyword evidence="2" id="KW-1185">Reference proteome</keyword>
<dbReference type="NCBIfam" id="TIGR04348">
    <property type="entry name" value="selenoneine biosynthesis selenosugar synthase SenB"/>
    <property type="match status" value="1"/>
</dbReference>
<sequence length="317" mass="34191">MPRPSVCIVSPARQADNNGNWRTADRWKAHLQPVADVEVRQAWDGQPVDMLIALHARRSAPSIERFHQIMPGRPIVLVLTGTDVYRDIDADPEAQRSLVLADRIICLQPLALRRLDAPLQAKAISVVQGAEPLRNTRADGPARFVAVGHLRAEKDPLTLMRAVRRLPRGVEVLHIGAALDESFAAAAQATMRDCPDYRWTGAMDHQLVREKVASATALVHMSRLEGGANVVIEAIVSATPVLASHIDGNVGLLGEGYGGYFPVGDDEALAALMLRCVPQPDLVASLAAQCALLAPEYTAAAEGERLRALVTGCLVQT</sequence>
<dbReference type="Proteomes" id="UP001180453">
    <property type="component" value="Unassembled WGS sequence"/>
</dbReference>
<dbReference type="Pfam" id="PF13692">
    <property type="entry name" value="Glyco_trans_1_4"/>
    <property type="match status" value="1"/>
</dbReference>
<dbReference type="PANTHER" id="PTHR46660:SF2">
    <property type="entry name" value="GLYCOSYLTRANSFERASE 1 DOMAIN-CONTAINING PROTEIN 1"/>
    <property type="match status" value="1"/>
</dbReference>
<dbReference type="SUPFAM" id="SSF53756">
    <property type="entry name" value="UDP-Glycosyltransferase/glycogen phosphorylase"/>
    <property type="match status" value="1"/>
</dbReference>
<reference evidence="1 2" key="1">
    <citation type="submission" date="2023-07" db="EMBL/GenBank/DDBJ databases">
        <title>Sorghum-associated microbial communities from plants grown in Nebraska, USA.</title>
        <authorList>
            <person name="Schachtman D."/>
        </authorList>
    </citation>
    <scope>NUCLEOTIDE SEQUENCE [LARGE SCALE GENOMIC DNA]</scope>
    <source>
        <strain evidence="1 2">BE314</strain>
    </source>
</reference>
<proteinExistence type="predicted"/>
<gene>
    <name evidence="1" type="ORF">J2X20_000486</name>
</gene>
<accession>A0ABU1YG86</accession>
<evidence type="ECO:0000313" key="2">
    <source>
        <dbReference type="Proteomes" id="UP001180453"/>
    </source>
</evidence>
<comment type="caution">
    <text evidence="1">The sequence shown here is derived from an EMBL/GenBank/DDBJ whole genome shotgun (WGS) entry which is preliminary data.</text>
</comment>
<dbReference type="InterPro" id="IPR027627">
    <property type="entry name" value="Glycosyltransferase_put"/>
</dbReference>
<dbReference type="InterPro" id="IPR052622">
    <property type="entry name" value="Glycosyltransferase_G1"/>
</dbReference>
<evidence type="ECO:0000313" key="1">
    <source>
        <dbReference type="EMBL" id="MDR7267857.1"/>
    </source>
</evidence>
<dbReference type="EMBL" id="JAVDXU010000001">
    <property type="protein sequence ID" value="MDR7267857.1"/>
    <property type="molecule type" value="Genomic_DNA"/>
</dbReference>